<dbReference type="KEGG" id="asem:NNL22_06845"/>
<accession>A0A9E8KRF3</accession>
<evidence type="ECO:0000313" key="2">
    <source>
        <dbReference type="Proteomes" id="UP001164472"/>
    </source>
</evidence>
<dbReference type="AlphaFoldDB" id="A0A9E8KRF3"/>
<dbReference type="Proteomes" id="UP001164472">
    <property type="component" value="Chromosome"/>
</dbReference>
<reference evidence="1" key="1">
    <citation type="submission" date="2022-07" db="EMBL/GenBank/DDBJ databases">
        <title>Alkalimarinus sp. nov., isolated from gut of a Alitta virens.</title>
        <authorList>
            <person name="Yang A.I."/>
            <person name="Shin N.-R."/>
        </authorList>
    </citation>
    <scope>NUCLEOTIDE SEQUENCE</scope>
    <source>
        <strain evidence="1">FA028</strain>
    </source>
</reference>
<evidence type="ECO:0000313" key="1">
    <source>
        <dbReference type="EMBL" id="UZW76295.1"/>
    </source>
</evidence>
<dbReference type="Pfam" id="PF09626">
    <property type="entry name" value="DHC"/>
    <property type="match status" value="1"/>
</dbReference>
<proteinExistence type="predicted"/>
<name>A0A9E8KRF3_9ALTE</name>
<dbReference type="EMBL" id="CP101527">
    <property type="protein sequence ID" value="UZW76295.1"/>
    <property type="molecule type" value="Genomic_DNA"/>
</dbReference>
<keyword evidence="2" id="KW-1185">Reference proteome</keyword>
<sequence>MSKFLLSTTLITTTLLITALVFVNSERALSDENGEEWSLFGLSSLKYMGVAPVDSTTYKDECGSCHMAYSPGLLPVDSWKKVMLNLENHFGDNAELEQSTYQELLKYLTDNAANHSEYRRSQKIVRSLKSNETVDRITQTPYFIREHDEIPKRLVVDNPEVGSFSQCNLCHLNAKKGSFNEDEVSIPGVGYWKD</sequence>
<dbReference type="RefSeq" id="WP_251812069.1">
    <property type="nucleotide sequence ID" value="NZ_CP101527.1"/>
</dbReference>
<protein>
    <submittedName>
        <fullName evidence="1">Diheme cytochrome c</fullName>
    </submittedName>
</protein>
<organism evidence="1 2">
    <name type="scientific">Alkalimarinus sediminis</name>
    <dbReference type="NCBI Taxonomy" id="1632866"/>
    <lineage>
        <taxon>Bacteria</taxon>
        <taxon>Pseudomonadati</taxon>
        <taxon>Pseudomonadota</taxon>
        <taxon>Gammaproteobacteria</taxon>
        <taxon>Alteromonadales</taxon>
        <taxon>Alteromonadaceae</taxon>
        <taxon>Alkalimarinus</taxon>
    </lineage>
</organism>
<gene>
    <name evidence="1" type="ORF">NNL22_06845</name>
</gene>
<dbReference type="InterPro" id="IPR018588">
    <property type="entry name" value="Dihaem_cytochrome-c"/>
</dbReference>